<dbReference type="GO" id="GO:0016758">
    <property type="term" value="F:hexosyltransferase activity"/>
    <property type="evidence" value="ECO:0007669"/>
    <property type="project" value="TreeGrafter"/>
</dbReference>
<evidence type="ECO:0000256" key="5">
    <source>
        <dbReference type="SAM" id="MobiDB-lite"/>
    </source>
</evidence>
<keyword evidence="4" id="KW-0802">TPR repeat</keyword>
<gene>
    <name evidence="8" type="ORF">CXR27_02700</name>
</gene>
<dbReference type="SUPFAM" id="SSF53756">
    <property type="entry name" value="UDP-Glycosyltransferase/glycogen phosphorylase"/>
    <property type="match status" value="1"/>
</dbReference>
<feature type="domain" description="Glycosyltransferase subfamily 4-like N-terminal" evidence="7">
    <location>
        <begin position="371"/>
        <end position="552"/>
    </location>
</feature>
<dbReference type="EMBL" id="CP025334">
    <property type="protein sequence ID" value="AZT96045.1"/>
    <property type="molecule type" value="Genomic_DNA"/>
</dbReference>
<reference evidence="8 9" key="2">
    <citation type="submission" date="2019-01" db="EMBL/GenBank/DDBJ databases">
        <title>Comparative genomic analysis of Brevibacterium aurantiacum sheds light on its evolution and its adaptation to smear-ripened cheeses.</title>
        <authorList>
            <person name="Moineau S."/>
        </authorList>
    </citation>
    <scope>NUCLEOTIDE SEQUENCE [LARGE SCALE GENOMIC DNA]</scope>
    <source>
        <strain evidence="8 9">SMQ-1420</strain>
    </source>
</reference>
<dbReference type="CDD" id="cd03794">
    <property type="entry name" value="GT4_WbuB-like"/>
    <property type="match status" value="1"/>
</dbReference>
<dbReference type="InterPro" id="IPR050194">
    <property type="entry name" value="Glycosyltransferase_grp1"/>
</dbReference>
<evidence type="ECO:0000256" key="4">
    <source>
        <dbReference type="PROSITE-ProRule" id="PRU00339"/>
    </source>
</evidence>
<dbReference type="Gene3D" id="3.40.50.2000">
    <property type="entry name" value="Glycogen Phosphorylase B"/>
    <property type="match status" value="2"/>
</dbReference>
<dbReference type="InterPro" id="IPR019734">
    <property type="entry name" value="TPR_rpt"/>
</dbReference>
<proteinExistence type="predicted"/>
<dbReference type="Pfam" id="PF00534">
    <property type="entry name" value="Glycos_transf_1"/>
    <property type="match status" value="1"/>
</dbReference>
<name>A0A3Q9NVZ7_BREAU</name>
<protein>
    <recommendedName>
        <fullName evidence="1">D-inositol 3-phosphate glycosyltransferase</fullName>
    </recommendedName>
</protein>
<keyword evidence="3" id="KW-0808">Transferase</keyword>
<organism evidence="8 9">
    <name type="scientific">Brevibacterium aurantiacum</name>
    <dbReference type="NCBI Taxonomy" id="273384"/>
    <lineage>
        <taxon>Bacteria</taxon>
        <taxon>Bacillati</taxon>
        <taxon>Actinomycetota</taxon>
        <taxon>Actinomycetes</taxon>
        <taxon>Micrococcales</taxon>
        <taxon>Brevibacteriaceae</taxon>
        <taxon>Brevibacterium</taxon>
    </lineage>
</organism>
<keyword evidence="2" id="KW-0328">Glycosyltransferase</keyword>
<dbReference type="Proteomes" id="UP000282731">
    <property type="component" value="Chromosome"/>
</dbReference>
<dbReference type="InterPro" id="IPR028098">
    <property type="entry name" value="Glyco_trans_4-like_N"/>
</dbReference>
<dbReference type="AlphaFoldDB" id="A0A3Q9NVZ7"/>
<evidence type="ECO:0000313" key="8">
    <source>
        <dbReference type="EMBL" id="AZT96045.1"/>
    </source>
</evidence>
<feature type="domain" description="Glycosyl transferase family 1" evidence="6">
    <location>
        <begin position="573"/>
        <end position="737"/>
    </location>
</feature>
<accession>A0A3Q9NVZ7</accession>
<evidence type="ECO:0000256" key="3">
    <source>
        <dbReference type="ARBA" id="ARBA00022679"/>
    </source>
</evidence>
<dbReference type="Gene3D" id="1.25.40.10">
    <property type="entry name" value="Tetratricopeptide repeat domain"/>
    <property type="match status" value="1"/>
</dbReference>
<sequence length="778" mass="85868">MGAGTVSLPRSGLRFDCRRSDRANGEARAMKNSYLSGLRRAIWQLRYRSAAMLSPVVRHTSEREVGSSNRSDVSTSGPGSLSGTSSEVSSLTSSASKLRVEATTIWSEGDRTKALRLLRRALRKYPMDSLLWMSLGQRLQELGLADSAYFAYVNAVEIDPGNFVALEQFIAIAESQNDPVIINEVLSGLPAALKDKPHRHLESLDFSIPYGIDEAVAVVEKDAEGIVADVAKCYREREQQVNHYGTGESTAEVELRTAIVRDDLTTALRLLPSVSTSEIPGSSLRRFIRRLRAQPPGGRTGLTALIGHYLRVRPDDRWIAQWATEESGETHDELMLGGYDFSPQMPHVDTVPARDTIAYLAYNSLPYHSAGYSTRTHSLLKELRRQRWKAFGVTRLGYPHDMPGWTDVGKLDPTEVIDGVPYLRLSPDPEVVRKRPVKSYVDCYVERLVERLKDERPAIIHAASNHLNGLAAVTAARILDVPSIYEVRGLWEVTRGSRDPIWATGPQYRSIVQLETDAAKNATRIVTITDALRAELVRRGVAESKITVIPNGVDTSRFLPAPKEQTLVDDLGIGNRTVIGYVGSIVDYEGLGLLVEATAALAKQRDDFVVVIVGDGADAANLISLVEATGVGQYFRFVGRVSHDQVEEYYSLIDIAPFPRLPLPVCEMVSPLKPFEAMAMQKAVVASNVDALAEIITDGVNGILFTKGDVESLAGSLRLLLDQPELRRRIADSGRAWVEERRQWSSLASKLSSIYESLGARRESHLDELREGSNESPL</sequence>
<evidence type="ECO:0000313" key="9">
    <source>
        <dbReference type="Proteomes" id="UP000282731"/>
    </source>
</evidence>
<feature type="compositionally biased region" description="Low complexity" evidence="5">
    <location>
        <begin position="74"/>
        <end position="88"/>
    </location>
</feature>
<dbReference type="PROSITE" id="PS50005">
    <property type="entry name" value="TPR"/>
    <property type="match status" value="1"/>
</dbReference>
<dbReference type="PANTHER" id="PTHR45947:SF3">
    <property type="entry name" value="SULFOQUINOVOSYL TRANSFERASE SQD2"/>
    <property type="match status" value="1"/>
</dbReference>
<evidence type="ECO:0000256" key="2">
    <source>
        <dbReference type="ARBA" id="ARBA00022676"/>
    </source>
</evidence>
<feature type="repeat" description="TPR" evidence="4">
    <location>
        <begin position="129"/>
        <end position="162"/>
    </location>
</feature>
<dbReference type="InterPro" id="IPR001296">
    <property type="entry name" value="Glyco_trans_1"/>
</dbReference>
<dbReference type="GO" id="GO:1901137">
    <property type="term" value="P:carbohydrate derivative biosynthetic process"/>
    <property type="evidence" value="ECO:0007669"/>
    <property type="project" value="UniProtKB-ARBA"/>
</dbReference>
<dbReference type="PANTHER" id="PTHR45947">
    <property type="entry name" value="SULFOQUINOVOSYL TRANSFERASE SQD2"/>
    <property type="match status" value="1"/>
</dbReference>
<feature type="region of interest" description="Disordered" evidence="5">
    <location>
        <begin position="58"/>
        <end position="88"/>
    </location>
</feature>
<dbReference type="Pfam" id="PF13579">
    <property type="entry name" value="Glyco_trans_4_4"/>
    <property type="match status" value="1"/>
</dbReference>
<reference evidence="8 9" key="1">
    <citation type="submission" date="2017-12" db="EMBL/GenBank/DDBJ databases">
        <authorList>
            <person name="Levesque S."/>
        </authorList>
    </citation>
    <scope>NUCLEOTIDE SEQUENCE [LARGE SCALE GENOMIC DNA]</scope>
    <source>
        <strain evidence="8 9">SMQ-1420</strain>
    </source>
</reference>
<evidence type="ECO:0000256" key="1">
    <source>
        <dbReference type="ARBA" id="ARBA00021292"/>
    </source>
</evidence>
<evidence type="ECO:0000259" key="6">
    <source>
        <dbReference type="Pfam" id="PF00534"/>
    </source>
</evidence>
<dbReference type="SUPFAM" id="SSF48452">
    <property type="entry name" value="TPR-like"/>
    <property type="match status" value="1"/>
</dbReference>
<evidence type="ECO:0000259" key="7">
    <source>
        <dbReference type="Pfam" id="PF13579"/>
    </source>
</evidence>
<dbReference type="InterPro" id="IPR011990">
    <property type="entry name" value="TPR-like_helical_dom_sf"/>
</dbReference>